<keyword evidence="2" id="KW-1185">Reference proteome</keyword>
<dbReference type="Pfam" id="PF13671">
    <property type="entry name" value="AAA_33"/>
    <property type="match status" value="1"/>
</dbReference>
<reference evidence="1 2" key="1">
    <citation type="submission" date="2021-05" db="EMBL/GenBank/DDBJ databases">
        <title>Culturable bacteria isolated from Daya Bay.</title>
        <authorList>
            <person name="Zheng W."/>
            <person name="Yu S."/>
            <person name="Huang Y."/>
        </authorList>
    </citation>
    <scope>NUCLEOTIDE SEQUENCE [LARGE SCALE GENOMIC DNA]</scope>
    <source>
        <strain evidence="1 2">DP4N28-5</strain>
    </source>
</reference>
<protein>
    <submittedName>
        <fullName evidence="1">ATP-binding protein</fullName>
    </submittedName>
</protein>
<organism evidence="1 2">
    <name type="scientific">Maritimibacter dapengensis</name>
    <dbReference type="NCBI Taxonomy" id="2836868"/>
    <lineage>
        <taxon>Bacteria</taxon>
        <taxon>Pseudomonadati</taxon>
        <taxon>Pseudomonadota</taxon>
        <taxon>Alphaproteobacteria</taxon>
        <taxon>Rhodobacterales</taxon>
        <taxon>Roseobacteraceae</taxon>
        <taxon>Maritimibacter</taxon>
    </lineage>
</organism>
<gene>
    <name evidence="1" type="ORF">KJP28_03190</name>
</gene>
<keyword evidence="1" id="KW-0067">ATP-binding</keyword>
<sequence length="164" mass="17707">MTTDAPVLHLLCGKAASGKSTLAAQLADAPHTVLLSEDAWLSALFGEQMETLKDYAHVSAKLRAVMAPHIVELLGAGLCVVLDFPANTKETRQWMRGIIDTSGAAHELHLLDVADDVCKARLRARNASGNHAFSVTDEQFDRLAAYFSIPSEDEGFTIRHHASG</sequence>
<keyword evidence="1" id="KW-0547">Nucleotide-binding</keyword>
<comment type="caution">
    <text evidence="1">The sequence shown here is derived from an EMBL/GenBank/DDBJ whole genome shotgun (WGS) entry which is preliminary data.</text>
</comment>
<evidence type="ECO:0000313" key="2">
    <source>
        <dbReference type="Proteomes" id="UP000756530"/>
    </source>
</evidence>
<proteinExistence type="predicted"/>
<dbReference type="InterPro" id="IPR017101">
    <property type="entry name" value="P-loop_ATP/GTP-bd_All4644_prd"/>
</dbReference>
<dbReference type="PIRSF" id="PIRSF037081">
    <property type="entry name" value="P-loop_All4644_prd"/>
    <property type="match status" value="1"/>
</dbReference>
<dbReference type="RefSeq" id="WP_218390780.1">
    <property type="nucleotide sequence ID" value="NZ_JAHUZE010000001.1"/>
</dbReference>
<dbReference type="GO" id="GO:0005524">
    <property type="term" value="F:ATP binding"/>
    <property type="evidence" value="ECO:0007669"/>
    <property type="project" value="UniProtKB-KW"/>
</dbReference>
<name>A0ABS6SY74_9RHOB</name>
<dbReference type="Proteomes" id="UP000756530">
    <property type="component" value="Unassembled WGS sequence"/>
</dbReference>
<accession>A0ABS6SY74</accession>
<dbReference type="EMBL" id="JAHUZE010000001">
    <property type="protein sequence ID" value="MBV7377917.1"/>
    <property type="molecule type" value="Genomic_DNA"/>
</dbReference>
<evidence type="ECO:0000313" key="1">
    <source>
        <dbReference type="EMBL" id="MBV7377917.1"/>
    </source>
</evidence>